<gene>
    <name evidence="3" type="primary">LOC104733101</name>
</gene>
<dbReference type="InterPro" id="IPR001810">
    <property type="entry name" value="F-box_dom"/>
</dbReference>
<dbReference type="PANTHER" id="PTHR24414:SF82">
    <property type="entry name" value="GALACTOSE OXIDASE_KELCH REPEAT SUPERFAMILY PROTEIN"/>
    <property type="match status" value="1"/>
</dbReference>
<dbReference type="Pfam" id="PF00646">
    <property type="entry name" value="F-box"/>
    <property type="match status" value="1"/>
</dbReference>
<name>A0ABM0V5E0_CAMSA</name>
<sequence>MGKEKPPVTVTETSLFLMLPNDLLFNCLARVSRLYYPTLSLVSKRFRSLLASLELYETRTLLGFTESCFYLCLRFPHEIQPRWFTLSRTPTQITANHKPTRWFASCFGPSTRFLTNKDKKKSSYKNRLVSVQTRKSPCLDNCLAAVGCHFYQVSGFSSKVMFMDCRSHTWHESSSMRVERLYPNVSILDGKIYVAGSTRGCKPSDWIECFDPKTHIWEHVPSPGADICKMNYLFMSFPLDGKLYIYAGLRRIAVYKPKENRWDRQGLEDVHWDWWLLSSSCVIDNVLYGYGRSRKLGWYDTEGRCFRDLKGLGKLAKLPLPGYKVRLLNYGGKIAVWWEKDVRQEKMIWCAEIALEKRNEHEIYGKVEWCNVVLTVPISCDLNSFVVTV</sequence>
<dbReference type="Proteomes" id="UP000694864">
    <property type="component" value="Chromosome 12"/>
</dbReference>
<dbReference type="GeneID" id="104733101"/>
<dbReference type="SMART" id="SM00256">
    <property type="entry name" value="FBOX"/>
    <property type="match status" value="1"/>
</dbReference>
<keyword evidence="2" id="KW-1185">Reference proteome</keyword>
<dbReference type="RefSeq" id="XP_010451014.1">
    <property type="nucleotide sequence ID" value="XM_010452712.1"/>
</dbReference>
<dbReference type="InterPro" id="IPR057499">
    <property type="entry name" value="Kelch_FKB95"/>
</dbReference>
<dbReference type="InterPro" id="IPR015915">
    <property type="entry name" value="Kelch-typ_b-propeller"/>
</dbReference>
<dbReference type="Pfam" id="PF25210">
    <property type="entry name" value="Kelch_FKB95"/>
    <property type="match status" value="1"/>
</dbReference>
<dbReference type="Gene3D" id="2.120.10.80">
    <property type="entry name" value="Kelch-type beta propeller"/>
    <property type="match status" value="1"/>
</dbReference>
<dbReference type="PROSITE" id="PS50181">
    <property type="entry name" value="FBOX"/>
    <property type="match status" value="1"/>
</dbReference>
<evidence type="ECO:0000259" key="1">
    <source>
        <dbReference type="PROSITE" id="PS50181"/>
    </source>
</evidence>
<evidence type="ECO:0000313" key="3">
    <source>
        <dbReference type="RefSeq" id="XP_010451014.1"/>
    </source>
</evidence>
<dbReference type="SUPFAM" id="SSF117281">
    <property type="entry name" value="Kelch motif"/>
    <property type="match status" value="1"/>
</dbReference>
<organism evidence="2 3">
    <name type="scientific">Camelina sativa</name>
    <name type="common">False flax</name>
    <name type="synonym">Myagrum sativum</name>
    <dbReference type="NCBI Taxonomy" id="90675"/>
    <lineage>
        <taxon>Eukaryota</taxon>
        <taxon>Viridiplantae</taxon>
        <taxon>Streptophyta</taxon>
        <taxon>Embryophyta</taxon>
        <taxon>Tracheophyta</taxon>
        <taxon>Spermatophyta</taxon>
        <taxon>Magnoliopsida</taxon>
        <taxon>eudicotyledons</taxon>
        <taxon>Gunneridae</taxon>
        <taxon>Pentapetalae</taxon>
        <taxon>rosids</taxon>
        <taxon>malvids</taxon>
        <taxon>Brassicales</taxon>
        <taxon>Brassicaceae</taxon>
        <taxon>Camelineae</taxon>
        <taxon>Camelina</taxon>
    </lineage>
</organism>
<feature type="domain" description="F-box" evidence="1">
    <location>
        <begin position="13"/>
        <end position="59"/>
    </location>
</feature>
<evidence type="ECO:0000313" key="2">
    <source>
        <dbReference type="Proteomes" id="UP000694864"/>
    </source>
</evidence>
<dbReference type="PANTHER" id="PTHR24414">
    <property type="entry name" value="F-BOX/KELCH-REPEAT PROTEIN SKIP4"/>
    <property type="match status" value="1"/>
</dbReference>
<protein>
    <submittedName>
        <fullName evidence="3">F-box/kelch-repeat protein At4g11750</fullName>
    </submittedName>
</protein>
<reference evidence="2" key="1">
    <citation type="journal article" date="2014" name="Nat. Commun.">
        <title>The emerging biofuel crop Camelina sativa retains a highly undifferentiated hexaploid genome structure.</title>
        <authorList>
            <person name="Kagale S."/>
            <person name="Koh C."/>
            <person name="Nixon J."/>
            <person name="Bollina V."/>
            <person name="Clarke W.E."/>
            <person name="Tuteja R."/>
            <person name="Spillane C."/>
            <person name="Robinson S.J."/>
            <person name="Links M.G."/>
            <person name="Clarke C."/>
            <person name="Higgins E.E."/>
            <person name="Huebert T."/>
            <person name="Sharpe A.G."/>
            <person name="Parkin I.A."/>
        </authorList>
    </citation>
    <scope>NUCLEOTIDE SEQUENCE [LARGE SCALE GENOMIC DNA]</scope>
    <source>
        <strain evidence="2">cv. DH55</strain>
    </source>
</reference>
<dbReference type="CDD" id="cd22152">
    <property type="entry name" value="F-box_AtAFR-like"/>
    <property type="match status" value="1"/>
</dbReference>
<dbReference type="InterPro" id="IPR050354">
    <property type="entry name" value="F-box/kelch-repeat_ARATH"/>
</dbReference>
<accession>A0ABM0V5E0</accession>
<proteinExistence type="predicted"/>
<reference evidence="3" key="2">
    <citation type="submission" date="2025-08" db="UniProtKB">
        <authorList>
            <consortium name="RefSeq"/>
        </authorList>
    </citation>
    <scope>IDENTIFICATION</scope>
    <source>
        <tissue evidence="3">Leaf</tissue>
    </source>
</reference>